<dbReference type="VEuPathDB" id="FungiDB:FOMG_19902"/>
<reference evidence="2" key="1">
    <citation type="submission" date="2012-04" db="EMBL/GenBank/DDBJ databases">
        <title>The Genome Sequence of Fusarium oxysporum melonis.</title>
        <authorList>
            <consortium name="The Broad Institute Genome Sequencing Platform"/>
            <person name="Ma L.-J."/>
            <person name="Gale L.R."/>
            <person name="Schwartz D.C."/>
            <person name="Zhou S."/>
            <person name="Corby-Kistler H."/>
            <person name="Young S.K."/>
            <person name="Zeng Q."/>
            <person name="Gargeya S."/>
            <person name="Fitzgerald M."/>
            <person name="Haas B."/>
            <person name="Abouelleil A."/>
            <person name="Alvarado L."/>
            <person name="Arachchi H.M."/>
            <person name="Berlin A."/>
            <person name="Brown A."/>
            <person name="Chapman S.B."/>
            <person name="Chen Z."/>
            <person name="Dunbar C."/>
            <person name="Freedman E."/>
            <person name="Gearin G."/>
            <person name="Goldberg J."/>
            <person name="Griggs A."/>
            <person name="Gujja S."/>
            <person name="Heiman D."/>
            <person name="Howarth C."/>
            <person name="Larson L."/>
            <person name="Lui A."/>
            <person name="MacDonald P.J.P."/>
            <person name="Montmayeur A."/>
            <person name="Murphy C."/>
            <person name="Neiman D."/>
            <person name="Pearson M."/>
            <person name="Priest M."/>
            <person name="Roberts A."/>
            <person name="Saif S."/>
            <person name="Shea T."/>
            <person name="Shenoy N."/>
            <person name="Sisk P."/>
            <person name="Stolte C."/>
            <person name="Sykes S."/>
            <person name="Wortman J."/>
            <person name="Nusbaum C."/>
            <person name="Birren B."/>
        </authorList>
    </citation>
    <scope>NUCLEOTIDE SEQUENCE</scope>
    <source>
        <strain evidence="2">26406</strain>
    </source>
</reference>
<dbReference type="AlphaFoldDB" id="W9Z3V3"/>
<protein>
    <submittedName>
        <fullName evidence="2">Uncharacterized protein</fullName>
    </submittedName>
</protein>
<gene>
    <name evidence="2" type="ORF">FOMG_19902</name>
</gene>
<evidence type="ECO:0000256" key="1">
    <source>
        <dbReference type="ARBA" id="ARBA00023242"/>
    </source>
</evidence>
<name>W9Z3V3_FUSOX</name>
<keyword evidence="1" id="KW-0539">Nucleus</keyword>
<evidence type="ECO:0000313" key="2">
    <source>
        <dbReference type="EMBL" id="EXK23317.1"/>
    </source>
</evidence>
<sequence>MALNLQQRRGEALRLVRRELTGGRDSIMPILCLLLSEIQNSISPSWWHHVDAAYTLINMHGGLWCCSRLHPHFRHMYQLLIYVDVLGATTSPCVNSARAQRQLELLPYLQDLYSDSILTCIPCAPGLLAEVIRINNYRFLKDSATALLSNSADQLPSGPDILR</sequence>
<dbReference type="Proteomes" id="UP000030703">
    <property type="component" value="Unassembled WGS sequence"/>
</dbReference>
<dbReference type="Pfam" id="PF11951">
    <property type="entry name" value="Fungal_trans_2"/>
    <property type="match status" value="1"/>
</dbReference>
<proteinExistence type="predicted"/>
<organism evidence="2">
    <name type="scientific">Fusarium oxysporum f. sp. melonis 26406</name>
    <dbReference type="NCBI Taxonomy" id="1089452"/>
    <lineage>
        <taxon>Eukaryota</taxon>
        <taxon>Fungi</taxon>
        <taxon>Dikarya</taxon>
        <taxon>Ascomycota</taxon>
        <taxon>Pezizomycotina</taxon>
        <taxon>Sordariomycetes</taxon>
        <taxon>Hypocreomycetidae</taxon>
        <taxon>Hypocreales</taxon>
        <taxon>Nectriaceae</taxon>
        <taxon>Fusarium</taxon>
        <taxon>Fusarium oxysporum species complex</taxon>
    </lineage>
</organism>
<dbReference type="EMBL" id="KI981052">
    <property type="protein sequence ID" value="EXK23317.1"/>
    <property type="molecule type" value="Genomic_DNA"/>
</dbReference>
<dbReference type="InterPro" id="IPR021858">
    <property type="entry name" value="Fun_TF"/>
</dbReference>
<reference evidence="2" key="2">
    <citation type="submission" date="2014-02" db="EMBL/GenBank/DDBJ databases">
        <title>Annotation of the Genome Sequence of Fusarium oxysporum f. sp. melonis 26406.</title>
        <authorList>
            <consortium name="The Broad Institute Genomics Platform"/>
            <person name="Ma L.-J."/>
            <person name="Corby-Kistler H."/>
            <person name="Broz K."/>
            <person name="Gale L.R."/>
            <person name="Jonkers W."/>
            <person name="O'Donnell K."/>
            <person name="Ploetz R."/>
            <person name="Steinberg C."/>
            <person name="Schwartz D.C."/>
            <person name="VanEtten H."/>
            <person name="Zhou S."/>
            <person name="Young S.K."/>
            <person name="Zeng Q."/>
            <person name="Gargeya S."/>
            <person name="Fitzgerald M."/>
            <person name="Abouelleil A."/>
            <person name="Alvarado L."/>
            <person name="Chapman S.B."/>
            <person name="Gainer-Dewar J."/>
            <person name="Goldberg J."/>
            <person name="Griggs A."/>
            <person name="Gujja S."/>
            <person name="Hansen M."/>
            <person name="Howarth C."/>
            <person name="Imamovic A."/>
            <person name="Ireland A."/>
            <person name="Larimer J."/>
            <person name="McCowan C."/>
            <person name="Murphy C."/>
            <person name="Pearson M."/>
            <person name="Poon T.W."/>
            <person name="Priest M."/>
            <person name="Roberts A."/>
            <person name="Saif S."/>
            <person name="Shea T."/>
            <person name="Sykes S."/>
            <person name="Wortman J."/>
            <person name="Nusbaum C."/>
            <person name="Birren B."/>
        </authorList>
    </citation>
    <scope>NUCLEOTIDE SEQUENCE</scope>
    <source>
        <strain evidence="2">26406</strain>
    </source>
</reference>
<accession>W9Z3V3</accession>
<dbReference type="HOGENOM" id="CLU_1627119_0_0_1"/>
<dbReference type="OrthoDB" id="5386330at2759"/>